<evidence type="ECO:0000313" key="1">
    <source>
        <dbReference type="EMBL" id="CAF9905460.1"/>
    </source>
</evidence>
<gene>
    <name evidence="1" type="ORF">ALECFALPRED_000626</name>
</gene>
<dbReference type="Proteomes" id="UP000664203">
    <property type="component" value="Unassembled WGS sequence"/>
</dbReference>
<proteinExistence type="predicted"/>
<reference evidence="1" key="1">
    <citation type="submission" date="2021-03" db="EMBL/GenBank/DDBJ databases">
        <authorList>
            <person name="Tagirdzhanova G."/>
        </authorList>
    </citation>
    <scope>NUCLEOTIDE SEQUENCE</scope>
</reference>
<comment type="caution">
    <text evidence="1">The sequence shown here is derived from an EMBL/GenBank/DDBJ whole genome shotgun (WGS) entry which is preliminary data.</text>
</comment>
<sequence>MHLKYRRLTYVVTQLSFTTVVGVTEGQQAAGQDSVVMVSRMHSATMQVDGGGGQFRDLVEVIVGQYGCADVVTVISTVLTVEMVFKLVVVYVVGVGVQVAREVVKRADEPGSRARKLEHENYQLRRMKAGSIAEGVLWF</sequence>
<evidence type="ECO:0000313" key="2">
    <source>
        <dbReference type="Proteomes" id="UP000664203"/>
    </source>
</evidence>
<dbReference type="EMBL" id="CAJPDR010000011">
    <property type="protein sequence ID" value="CAF9905460.1"/>
    <property type="molecule type" value="Genomic_DNA"/>
</dbReference>
<dbReference type="AlphaFoldDB" id="A0A8H3EH07"/>
<accession>A0A8H3EH07</accession>
<keyword evidence="2" id="KW-1185">Reference proteome</keyword>
<protein>
    <submittedName>
        <fullName evidence="1">Uncharacterized protein</fullName>
    </submittedName>
</protein>
<organism evidence="1 2">
    <name type="scientific">Alectoria fallacina</name>
    <dbReference type="NCBI Taxonomy" id="1903189"/>
    <lineage>
        <taxon>Eukaryota</taxon>
        <taxon>Fungi</taxon>
        <taxon>Dikarya</taxon>
        <taxon>Ascomycota</taxon>
        <taxon>Pezizomycotina</taxon>
        <taxon>Lecanoromycetes</taxon>
        <taxon>OSLEUM clade</taxon>
        <taxon>Lecanoromycetidae</taxon>
        <taxon>Lecanorales</taxon>
        <taxon>Lecanorineae</taxon>
        <taxon>Parmeliaceae</taxon>
        <taxon>Alectoria</taxon>
    </lineage>
</organism>
<name>A0A8H3EH07_9LECA</name>